<dbReference type="Pfam" id="PF01223">
    <property type="entry name" value="Endonuclease_NS"/>
    <property type="match status" value="1"/>
</dbReference>
<accession>Q1JJN9</accession>
<sequence>MSEIRKEDKHMNLLGSRRVFSKKCRLVKFSMVALVSATMAVTTVTLENTALARQTQVSNDVVLNDGASKYLNEALAWTFNDSPNYYKTLGTSQITPALFPKAGDILYSKLDELGRTRTARGTLTYANVEGSYGVRQSFGKNQNPAGWTGNPNHVKYKIEWLNGLSYVGDFWNRSHLIADSLGGDALRVNAVTGTRTQNVGGRDQKGGMRYTEQRAQEWLEANRDGYLYYEAAPIYNADELIPRAVVVSMQSSDNTINEKVLVYNTANGYTINYHNGTPTQK</sequence>
<reference evidence="3 4" key="1">
    <citation type="journal article" date="2006" name="Proc. Natl. Acad. Sci. U.S.A.">
        <title>Molecular genetic anatomy of inter- and intraserotype variation in the human bacterial pathogen group A Streptococcus.</title>
        <authorList>
            <person name="Beres S.B."/>
            <person name="Richter E.W."/>
            <person name="Nagiec M.J."/>
            <person name="Sumby P."/>
            <person name="Porcella S.F."/>
            <person name="DeLeo F.R."/>
            <person name="Musser J.M."/>
        </authorList>
    </citation>
    <scope>NUCLEOTIDE SEQUENCE [LARGE SCALE GENOMIC DNA]</scope>
    <source>
        <strain evidence="3 4">MGAS9429</strain>
    </source>
</reference>
<dbReference type="EC" id="3.1.21.1" evidence="3"/>
<feature type="domain" description="DNA/RNA non-specific endonuclease/pyrophosphatase/phosphodiesterase" evidence="2">
    <location>
        <begin position="99"/>
        <end position="280"/>
    </location>
</feature>
<dbReference type="InterPro" id="IPR044929">
    <property type="entry name" value="DNA/RNA_non-sp_Endonuclease_sf"/>
</dbReference>
<gene>
    <name evidence="3" type="primary">spd</name>
    <name evidence="3" type="ordered locus">MGAS9429_Spy1747</name>
</gene>
<keyword evidence="1" id="KW-1133">Transmembrane helix</keyword>
<dbReference type="Gene3D" id="3.40.570.10">
    <property type="entry name" value="Extracellular Endonuclease, subunit A"/>
    <property type="match status" value="1"/>
</dbReference>
<dbReference type="HOGENOM" id="CLU_054350_2_0_9"/>
<evidence type="ECO:0000259" key="2">
    <source>
        <dbReference type="SMART" id="SM00892"/>
    </source>
</evidence>
<dbReference type="KEGG" id="spk:MGAS9429_Spy1747"/>
<dbReference type="GO" id="GO:0004530">
    <property type="term" value="F:deoxyribonuclease I activity"/>
    <property type="evidence" value="ECO:0007669"/>
    <property type="project" value="UniProtKB-EC"/>
</dbReference>
<feature type="transmembrane region" description="Helical" evidence="1">
    <location>
        <begin position="26"/>
        <end position="46"/>
    </location>
</feature>
<dbReference type="AlphaFoldDB" id="Q1JJN9"/>
<evidence type="ECO:0000313" key="3">
    <source>
        <dbReference type="EMBL" id="ABF32934.1"/>
    </source>
</evidence>
<keyword evidence="1" id="KW-0812">Transmembrane</keyword>
<organism evidence="3 4">
    <name type="scientific">Streptococcus pyogenes serotype M12 (strain MGAS9429)</name>
    <dbReference type="NCBI Taxonomy" id="370551"/>
    <lineage>
        <taxon>Bacteria</taxon>
        <taxon>Bacillati</taxon>
        <taxon>Bacillota</taxon>
        <taxon>Bacilli</taxon>
        <taxon>Lactobacillales</taxon>
        <taxon>Streptococcaceae</taxon>
        <taxon>Streptococcus</taxon>
    </lineage>
</organism>
<dbReference type="SMART" id="SM00892">
    <property type="entry name" value="Endonuclease_NS"/>
    <property type="match status" value="1"/>
</dbReference>
<proteinExistence type="predicted"/>
<dbReference type="GO" id="GO:0046872">
    <property type="term" value="F:metal ion binding"/>
    <property type="evidence" value="ECO:0007669"/>
    <property type="project" value="InterPro"/>
</dbReference>
<dbReference type="InterPro" id="IPR001604">
    <property type="entry name" value="Endo_G_ENPP1-like_dom"/>
</dbReference>
<evidence type="ECO:0000313" key="4">
    <source>
        <dbReference type="Proteomes" id="UP000002433"/>
    </source>
</evidence>
<dbReference type="Proteomes" id="UP000002433">
    <property type="component" value="Chromosome"/>
</dbReference>
<dbReference type="EMBL" id="CP000259">
    <property type="protein sequence ID" value="ABF32934.1"/>
    <property type="molecule type" value="Genomic_DNA"/>
</dbReference>
<keyword evidence="1" id="KW-0472">Membrane</keyword>
<protein>
    <submittedName>
        <fullName evidence="3">Deoxyribonuclease</fullName>
        <ecNumber evidence="3">3.1.21.1</ecNumber>
    </submittedName>
</protein>
<keyword evidence="3" id="KW-0378">Hydrolase</keyword>
<name>Q1JJN9_STRPC</name>
<evidence type="ECO:0000256" key="1">
    <source>
        <dbReference type="SAM" id="Phobius"/>
    </source>
</evidence>
<dbReference type="GO" id="GO:0003676">
    <property type="term" value="F:nucleic acid binding"/>
    <property type="evidence" value="ECO:0007669"/>
    <property type="project" value="InterPro"/>
</dbReference>